<reference evidence="1 2" key="1">
    <citation type="submission" date="2019-02" db="EMBL/GenBank/DDBJ databases">
        <title>Genome sequencing of the rare red list fungi Dentipellis fragilis.</title>
        <authorList>
            <person name="Buettner E."/>
            <person name="Kellner H."/>
        </authorList>
    </citation>
    <scope>NUCLEOTIDE SEQUENCE [LARGE SCALE GENOMIC DNA]</scope>
    <source>
        <strain evidence="1 2">DSM 105465</strain>
    </source>
</reference>
<dbReference type="InterPro" id="IPR036047">
    <property type="entry name" value="F-box-like_dom_sf"/>
</dbReference>
<organism evidence="1 2">
    <name type="scientific">Dentipellis fragilis</name>
    <dbReference type="NCBI Taxonomy" id="205917"/>
    <lineage>
        <taxon>Eukaryota</taxon>
        <taxon>Fungi</taxon>
        <taxon>Dikarya</taxon>
        <taxon>Basidiomycota</taxon>
        <taxon>Agaricomycotina</taxon>
        <taxon>Agaricomycetes</taxon>
        <taxon>Russulales</taxon>
        <taxon>Hericiaceae</taxon>
        <taxon>Dentipellis</taxon>
    </lineage>
</organism>
<comment type="caution">
    <text evidence="1">The sequence shown here is derived from an EMBL/GenBank/DDBJ whole genome shotgun (WGS) entry which is preliminary data.</text>
</comment>
<dbReference type="SUPFAM" id="SSF52047">
    <property type="entry name" value="RNI-like"/>
    <property type="match status" value="1"/>
</dbReference>
<keyword evidence="2" id="KW-1185">Reference proteome</keyword>
<dbReference type="OrthoDB" id="3245579at2759"/>
<dbReference type="Proteomes" id="UP000298327">
    <property type="component" value="Unassembled WGS sequence"/>
</dbReference>
<gene>
    <name evidence="1" type="ORF">EVG20_g4746</name>
</gene>
<dbReference type="SUPFAM" id="SSF81383">
    <property type="entry name" value="F-box domain"/>
    <property type="match status" value="1"/>
</dbReference>
<dbReference type="EMBL" id="SEOQ01000256">
    <property type="protein sequence ID" value="TFY66345.1"/>
    <property type="molecule type" value="Genomic_DNA"/>
</dbReference>
<sequence length="519" mass="58022">MSILVPLIRGLTSTPMLASWQSVPPIHLLSQDLMQYIWEMGTWESDDDRDNILFPVQVSQVCRSWRALAIDSPTLWKVISLQGELRDSDYFQQQQFLVRSMNCSLTVFINLCDMRREEDESGRPTYDALDSSFPSLARIARLLEPHVRRIETFTVLADDYSVTWCFLRRFGRPDMPKLKCLDVMVGTSNGYDGLRARQIQNPLDLLPQQSAPALKSVSLSGVHPFWPSTLYTGLTSLTICHVDMGDQPSVNELGELLSSTAQSLEYLEVQDAAPGYWHQPATIREEDRIALPNVRELVLGYGCPHGAALMLKLFRYPKVQKLTIRDVEHTFVNIDAGEMSVYDASCIMRVLITAENSLPTVDTLVLKGVCISSADIASKLLNALPVLKTLEINGCSSGFLEALATAPPVASESSEPGPTSALPALLCPSLRNLTIIDMVYREVMVMLRMRKAAGEKTRAPKFNYLSVLWDMSGFMVDAGFPSRLLAFSSDVYYVVVPLPERFRPWSARWGVAPREALGY</sequence>
<evidence type="ECO:0000313" key="1">
    <source>
        <dbReference type="EMBL" id="TFY66345.1"/>
    </source>
</evidence>
<dbReference type="STRING" id="205917.A0A4Y9YVL4"/>
<dbReference type="AlphaFoldDB" id="A0A4Y9YVL4"/>
<evidence type="ECO:0000313" key="2">
    <source>
        <dbReference type="Proteomes" id="UP000298327"/>
    </source>
</evidence>
<accession>A0A4Y9YVL4</accession>
<proteinExistence type="predicted"/>
<name>A0A4Y9YVL4_9AGAM</name>
<evidence type="ECO:0008006" key="3">
    <source>
        <dbReference type="Google" id="ProtNLM"/>
    </source>
</evidence>
<protein>
    <recommendedName>
        <fullName evidence="3">F-box domain-containing protein</fullName>
    </recommendedName>
</protein>